<dbReference type="PANTHER" id="PTHR28307">
    <property type="entry name" value="PROTEIN PAL1"/>
    <property type="match status" value="1"/>
</dbReference>
<keyword evidence="3" id="KW-1185">Reference proteome</keyword>
<dbReference type="InterPro" id="IPR013226">
    <property type="entry name" value="Pal1"/>
</dbReference>
<gene>
    <name evidence="2" type="ORF">PCON_04497</name>
</gene>
<feature type="compositionally biased region" description="Basic residues" evidence="1">
    <location>
        <begin position="497"/>
        <end position="509"/>
    </location>
</feature>
<feature type="compositionally biased region" description="Basic and acidic residues" evidence="1">
    <location>
        <begin position="203"/>
        <end position="246"/>
    </location>
</feature>
<dbReference type="PANTHER" id="PTHR28307:SF2">
    <property type="entry name" value="PROTEIN PAL1"/>
    <property type="match status" value="1"/>
</dbReference>
<evidence type="ECO:0000256" key="1">
    <source>
        <dbReference type="SAM" id="MobiDB-lite"/>
    </source>
</evidence>
<proteinExistence type="predicted"/>
<name>U4KUK0_PYROM</name>
<evidence type="ECO:0000313" key="2">
    <source>
        <dbReference type="EMBL" id="CCX05008.1"/>
    </source>
</evidence>
<dbReference type="eggNOG" id="ENOG502S21G">
    <property type="taxonomic scope" value="Eukaryota"/>
</dbReference>
<dbReference type="OMA" id="GPSMIHH"/>
<evidence type="ECO:0000313" key="3">
    <source>
        <dbReference type="Proteomes" id="UP000018144"/>
    </source>
</evidence>
<reference evidence="2 3" key="1">
    <citation type="journal article" date="2013" name="PLoS Genet.">
        <title>The genome and development-dependent transcriptomes of Pyronema confluens: a window into fungal evolution.</title>
        <authorList>
            <person name="Traeger S."/>
            <person name="Altegoer F."/>
            <person name="Freitag M."/>
            <person name="Gabaldon T."/>
            <person name="Kempken F."/>
            <person name="Kumar A."/>
            <person name="Marcet-Houben M."/>
            <person name="Poggeler S."/>
            <person name="Stajich J.E."/>
            <person name="Nowrousian M."/>
        </authorList>
    </citation>
    <scope>NUCLEOTIDE SEQUENCE [LARGE SCALE GENOMIC DNA]</scope>
    <source>
        <strain evidence="3">CBS 100304</strain>
        <tissue evidence="2">Vegetative mycelium</tissue>
    </source>
</reference>
<accession>U4KUK0</accession>
<organism evidence="2 3">
    <name type="scientific">Pyronema omphalodes (strain CBS 100304)</name>
    <name type="common">Pyronema confluens</name>
    <dbReference type="NCBI Taxonomy" id="1076935"/>
    <lineage>
        <taxon>Eukaryota</taxon>
        <taxon>Fungi</taxon>
        <taxon>Dikarya</taxon>
        <taxon>Ascomycota</taxon>
        <taxon>Pezizomycotina</taxon>
        <taxon>Pezizomycetes</taxon>
        <taxon>Pezizales</taxon>
        <taxon>Pyronemataceae</taxon>
        <taxon>Pyronema</taxon>
    </lineage>
</organism>
<sequence length="509" mass="55165">MSLAQPPAQERRPSPSNLELGTNNPFRARLSGVPSPTTTDHYFGSQGPSRERPKSRNPFLDVFDDESNGDFGFDNSQQGIHRANSFDATNGQRNQLTGSAAELFENLTIADNKPAPPASMNRPPPPRPPPQGSHHHKSRSVLDDAPLISINSFPVEGSRPPPPGARRPPPPNGRGPLPPSGGDRSRGAPRPRPRRNSDSSVIDAHENEARDRSRRERERGERSHRDKDGKLRPDAGSKSRREPSSDRRKKNSALDVIDKLDVTGIYGSGLFHHDGPFDACNPHRNKNSRRLAPVQAFPADSANNSMTGFGPLNEKADHSHIFGNRGDEAYHDYTASARPTGKRAASFDPKSAVETLHGDESLGLGTSTFLDGAPASRAAIAKNIEFEERPRSGSEGAMSGGGLQRKKSLAQKIRSIKPSGEGRRRAPPPPPGAQRSPPEGRSPTTPQDSRDGYFGNDYDDAYDKKGENIARNAPSSPKHPGVVRAGTDDGQGSGLLKRVRSLSKPKRRD</sequence>
<protein>
    <submittedName>
        <fullName evidence="2">Similar to Uncharacterized protein YHR097C acc. no. P38809</fullName>
    </submittedName>
</protein>
<dbReference type="EMBL" id="HF935229">
    <property type="protein sequence ID" value="CCX05008.1"/>
    <property type="molecule type" value="Genomic_DNA"/>
</dbReference>
<feature type="compositionally biased region" description="Pro residues" evidence="1">
    <location>
        <begin position="159"/>
        <end position="179"/>
    </location>
</feature>
<dbReference type="GO" id="GO:0005737">
    <property type="term" value="C:cytoplasm"/>
    <property type="evidence" value="ECO:0007669"/>
    <property type="project" value="TreeGrafter"/>
</dbReference>
<dbReference type="AlphaFoldDB" id="U4KUK0"/>
<feature type="region of interest" description="Disordered" evidence="1">
    <location>
        <begin position="381"/>
        <end position="509"/>
    </location>
</feature>
<feature type="compositionally biased region" description="Polar residues" evidence="1">
    <location>
        <begin position="14"/>
        <end position="25"/>
    </location>
</feature>
<dbReference type="Pfam" id="PF08316">
    <property type="entry name" value="Pal1"/>
    <property type="match status" value="1"/>
</dbReference>
<dbReference type="OrthoDB" id="5352132at2759"/>
<dbReference type="STRING" id="1076935.U4KUK0"/>
<dbReference type="Proteomes" id="UP000018144">
    <property type="component" value="Unassembled WGS sequence"/>
</dbReference>
<feature type="compositionally biased region" description="Pro residues" evidence="1">
    <location>
        <begin position="114"/>
        <end position="131"/>
    </location>
</feature>
<feature type="region of interest" description="Disordered" evidence="1">
    <location>
        <begin position="1"/>
        <end position="257"/>
    </location>
</feature>
<feature type="compositionally biased region" description="Polar residues" evidence="1">
    <location>
        <begin position="86"/>
        <end position="98"/>
    </location>
</feature>